<evidence type="ECO:0000313" key="1">
    <source>
        <dbReference type="EMBL" id="AXN57376.1"/>
    </source>
</evidence>
<dbReference type="Proteomes" id="UP000257815">
    <property type="component" value="Segment"/>
</dbReference>
<sequence length="128" mass="14909">MRLLRRHTLQIVRKTSEGYYNENGRWVSGEASVTVPIRGNLQPYNNSLTQKVLPKGVVATDVRILYTVAQLRTSDEVAWTEADVLLLNDIEYECFSVMDWSQQLARTSHYEYLFIRRDKINQVRNASE</sequence>
<name>A0A346FHU6_9CAUD</name>
<proteinExistence type="predicted"/>
<organism evidence="1 2">
    <name type="scientific">Erwinia phage SunLIRen</name>
    <dbReference type="NCBI Taxonomy" id="2267654"/>
    <lineage>
        <taxon>Viruses</taxon>
        <taxon>Duplodnaviria</taxon>
        <taxon>Heunggongvirae</taxon>
        <taxon>Uroviricota</taxon>
        <taxon>Caudoviricetes</taxon>
        <taxon>Andersonviridae</taxon>
        <taxon>Ounavirinae</taxon>
        <taxon>Kolesnikvirus</taxon>
        <taxon>Kolesnikvirus Ea214</taxon>
    </lineage>
</organism>
<accession>A0A346FHU6</accession>
<dbReference type="EMBL" id="MH426725">
    <property type="protein sequence ID" value="AXN57376.1"/>
    <property type="molecule type" value="Genomic_DNA"/>
</dbReference>
<reference evidence="2" key="1">
    <citation type="submission" date="2018-06" db="EMBL/GenBank/DDBJ databases">
        <authorList>
            <person name="Sharma R."/>
            <person name="Ke K."/>
            <person name="Breakwell D.P."/>
            <person name="Hope S."/>
            <person name="Grose J.H."/>
        </authorList>
    </citation>
    <scope>NUCLEOTIDE SEQUENCE [LARGE SCALE GENOMIC DNA]</scope>
</reference>
<gene>
    <name evidence="1" type="ORF">SUNLIREN_76</name>
</gene>
<protein>
    <recommendedName>
        <fullName evidence="3">Head-tail joining protein</fullName>
    </recommendedName>
</protein>
<evidence type="ECO:0000313" key="2">
    <source>
        <dbReference type="Proteomes" id="UP000257815"/>
    </source>
</evidence>
<evidence type="ECO:0008006" key="3">
    <source>
        <dbReference type="Google" id="ProtNLM"/>
    </source>
</evidence>